<dbReference type="PATRIC" id="fig|1348774.3.peg.1681"/>
<dbReference type="PROSITE" id="PS00065">
    <property type="entry name" value="D_2_HYDROXYACID_DH_1"/>
    <property type="match status" value="1"/>
</dbReference>
<dbReference type="GO" id="GO:0016618">
    <property type="term" value="F:hydroxypyruvate reductase [NAD(P)H] activity"/>
    <property type="evidence" value="ECO:0007669"/>
    <property type="project" value="TreeGrafter"/>
</dbReference>
<dbReference type="SUPFAM" id="SSF51735">
    <property type="entry name" value="NAD(P)-binding Rossmann-fold domains"/>
    <property type="match status" value="1"/>
</dbReference>
<protein>
    <submittedName>
        <fullName evidence="7">2-hydroxyacid dehydrogenase</fullName>
    </submittedName>
</protein>
<dbReference type="Gene3D" id="3.40.50.720">
    <property type="entry name" value="NAD(P)-binding Rossmann-like Domain"/>
    <property type="match status" value="2"/>
</dbReference>
<dbReference type="Proteomes" id="UP000035287">
    <property type="component" value="Chromosome"/>
</dbReference>
<evidence type="ECO:0000259" key="5">
    <source>
        <dbReference type="Pfam" id="PF00389"/>
    </source>
</evidence>
<dbReference type="InterPro" id="IPR006140">
    <property type="entry name" value="D-isomer_DH_NAD-bd"/>
</dbReference>
<dbReference type="PROSITE" id="PS00670">
    <property type="entry name" value="D_2_HYDROXYACID_DH_2"/>
    <property type="match status" value="1"/>
</dbReference>
<accession>A0A0G3XKC4</accession>
<dbReference type="PROSITE" id="PS00671">
    <property type="entry name" value="D_2_HYDROXYACID_DH_3"/>
    <property type="match status" value="1"/>
</dbReference>
<gene>
    <name evidence="7" type="ORF">AB433_08025</name>
</gene>
<dbReference type="FunFam" id="3.40.50.720:FF:000203">
    <property type="entry name" value="D-3-phosphoglycerate dehydrogenase (SerA)"/>
    <property type="match status" value="1"/>
</dbReference>
<evidence type="ECO:0000256" key="1">
    <source>
        <dbReference type="ARBA" id="ARBA00005854"/>
    </source>
</evidence>
<evidence type="ECO:0000256" key="4">
    <source>
        <dbReference type="RuleBase" id="RU003719"/>
    </source>
</evidence>
<dbReference type="InterPro" id="IPR006139">
    <property type="entry name" value="D-isomer_2_OHA_DH_cat_dom"/>
</dbReference>
<dbReference type="PANTHER" id="PTHR10996">
    <property type="entry name" value="2-HYDROXYACID DEHYDROGENASE-RELATED"/>
    <property type="match status" value="1"/>
</dbReference>
<dbReference type="Pfam" id="PF00389">
    <property type="entry name" value="2-Hacid_dh"/>
    <property type="match status" value="1"/>
</dbReference>
<dbReference type="GO" id="GO:0005829">
    <property type="term" value="C:cytosol"/>
    <property type="evidence" value="ECO:0007669"/>
    <property type="project" value="TreeGrafter"/>
</dbReference>
<feature type="domain" description="D-isomer specific 2-hydroxyacid dehydrogenase catalytic" evidence="5">
    <location>
        <begin position="22"/>
        <end position="331"/>
    </location>
</feature>
<dbReference type="GO" id="GO:0051287">
    <property type="term" value="F:NAD binding"/>
    <property type="evidence" value="ECO:0007669"/>
    <property type="project" value="InterPro"/>
</dbReference>
<dbReference type="EMBL" id="CP011770">
    <property type="protein sequence ID" value="AKM11652.1"/>
    <property type="molecule type" value="Genomic_DNA"/>
</dbReference>
<keyword evidence="3" id="KW-0520">NAD</keyword>
<comment type="similarity">
    <text evidence="1 4">Belongs to the D-isomer specific 2-hydroxyacid dehydrogenase family.</text>
</comment>
<dbReference type="GO" id="GO:0030267">
    <property type="term" value="F:glyoxylate reductase (NADPH) activity"/>
    <property type="evidence" value="ECO:0007669"/>
    <property type="project" value="TreeGrafter"/>
</dbReference>
<dbReference type="CDD" id="cd05301">
    <property type="entry name" value="GDH"/>
    <property type="match status" value="1"/>
</dbReference>
<organism evidence="7 8">
    <name type="scientific">Croceicoccus naphthovorans</name>
    <dbReference type="NCBI Taxonomy" id="1348774"/>
    <lineage>
        <taxon>Bacteria</taxon>
        <taxon>Pseudomonadati</taxon>
        <taxon>Pseudomonadota</taxon>
        <taxon>Alphaproteobacteria</taxon>
        <taxon>Sphingomonadales</taxon>
        <taxon>Erythrobacteraceae</taxon>
        <taxon>Croceicoccus</taxon>
    </lineage>
</organism>
<dbReference type="InterPro" id="IPR029753">
    <property type="entry name" value="D-isomer_DH_CS"/>
</dbReference>
<dbReference type="InterPro" id="IPR036291">
    <property type="entry name" value="NAD(P)-bd_dom_sf"/>
</dbReference>
<feature type="domain" description="D-isomer specific 2-hydroxyacid dehydrogenase NAD-binding" evidence="6">
    <location>
        <begin position="121"/>
        <end position="300"/>
    </location>
</feature>
<evidence type="ECO:0000256" key="2">
    <source>
        <dbReference type="ARBA" id="ARBA00023002"/>
    </source>
</evidence>
<dbReference type="Pfam" id="PF02826">
    <property type="entry name" value="2-Hacid_dh_C"/>
    <property type="match status" value="1"/>
</dbReference>
<keyword evidence="2 4" id="KW-0560">Oxidoreductase</keyword>
<dbReference type="SUPFAM" id="SSF52283">
    <property type="entry name" value="Formate/glycerate dehydrogenase catalytic domain-like"/>
    <property type="match status" value="1"/>
</dbReference>
<keyword evidence="8" id="KW-1185">Reference proteome</keyword>
<evidence type="ECO:0000259" key="6">
    <source>
        <dbReference type="Pfam" id="PF02826"/>
    </source>
</evidence>
<dbReference type="InterPro" id="IPR029752">
    <property type="entry name" value="D-isomer_DH_CS1"/>
</dbReference>
<dbReference type="AlphaFoldDB" id="A0A0G3XKC4"/>
<sequence>MPSSSENRRIEGRARVGVTRHLLPSVERRMEELFDVTLNREDRPLTRDEMLALVGSVDVLVPTVTDHIDGDLIAQAGPSLKLIANFGAGTDHIDLKAARAKGIMVTNTPGVFTEDTADMTLALIIGVMRRMREGTRIIRRGEWSGWAPSTMLGRKLADKKLGIIGMGRIGQAVAHRARAFGLNVSYHNRHRLPEAVERMLGADYVPTLDQLLETADIVSLHCPATAATHNLLDARAIGLMKPSGVIVNTARGELIDYEAMIEALETGRLWGAGLDVFPNEPEVDRRLVDHPYVITQPHLGSATEEGRAASGERVIANIRVWADGHRPLDQVLEGWA</sequence>
<dbReference type="InterPro" id="IPR050223">
    <property type="entry name" value="D-isomer_2-hydroxyacid_DH"/>
</dbReference>
<dbReference type="STRING" id="1348774.AB433_08025"/>
<dbReference type="KEGG" id="cna:AB433_08025"/>
<dbReference type="OrthoDB" id="9793626at2"/>
<evidence type="ECO:0000313" key="7">
    <source>
        <dbReference type="EMBL" id="AKM11652.1"/>
    </source>
</evidence>
<evidence type="ECO:0000256" key="3">
    <source>
        <dbReference type="ARBA" id="ARBA00023027"/>
    </source>
</evidence>
<evidence type="ECO:0000313" key="8">
    <source>
        <dbReference type="Proteomes" id="UP000035287"/>
    </source>
</evidence>
<name>A0A0G3XKC4_9SPHN</name>
<dbReference type="PANTHER" id="PTHR10996:SF283">
    <property type="entry name" value="GLYOXYLATE_HYDROXYPYRUVATE REDUCTASE B"/>
    <property type="match status" value="1"/>
</dbReference>
<proteinExistence type="inferred from homology"/>
<reference evidence="7 8" key="1">
    <citation type="submission" date="2015-06" db="EMBL/GenBank/DDBJ databases">
        <authorList>
            <person name="Zeng Y."/>
            <person name="Huang Y."/>
        </authorList>
    </citation>
    <scope>NUCLEOTIDE SEQUENCE [LARGE SCALE GENOMIC DNA]</scope>
    <source>
        <strain evidence="7 8">PQ-2</strain>
    </source>
</reference>